<name>A0A5R9IIN0_9GAMM</name>
<dbReference type="GO" id="GO:0005886">
    <property type="term" value="C:plasma membrane"/>
    <property type="evidence" value="ECO:0007669"/>
    <property type="project" value="UniProtKB-SubCell"/>
</dbReference>
<keyword evidence="8 16" id="KW-0812">Transmembrane</keyword>
<proteinExistence type="predicted"/>
<feature type="domain" description="Histidine kinase" evidence="18">
    <location>
        <begin position="490"/>
        <end position="707"/>
    </location>
</feature>
<evidence type="ECO:0000259" key="19">
    <source>
        <dbReference type="PROSITE" id="PS50110"/>
    </source>
</evidence>
<organism evidence="21 22">
    <name type="scientific">Thalassotalea litorea</name>
    <dbReference type="NCBI Taxonomy" id="2020715"/>
    <lineage>
        <taxon>Bacteria</taxon>
        <taxon>Pseudomonadati</taxon>
        <taxon>Pseudomonadota</taxon>
        <taxon>Gammaproteobacteria</taxon>
        <taxon>Alteromonadales</taxon>
        <taxon>Colwelliaceae</taxon>
        <taxon>Thalassotalea</taxon>
    </lineage>
</organism>
<dbReference type="SMART" id="SM00387">
    <property type="entry name" value="HATPase_c"/>
    <property type="match status" value="1"/>
</dbReference>
<keyword evidence="6 15" id="KW-0597">Phosphoprotein</keyword>
<dbReference type="SUPFAM" id="SSF48452">
    <property type="entry name" value="TPR-like"/>
    <property type="match status" value="2"/>
</dbReference>
<dbReference type="PROSITE" id="PS50109">
    <property type="entry name" value="HIS_KIN"/>
    <property type="match status" value="1"/>
</dbReference>
<evidence type="ECO:0000256" key="10">
    <source>
        <dbReference type="ARBA" id="ARBA00022840"/>
    </source>
</evidence>
<evidence type="ECO:0000256" key="2">
    <source>
        <dbReference type="ARBA" id="ARBA00004429"/>
    </source>
</evidence>
<dbReference type="CDD" id="cd16922">
    <property type="entry name" value="HATPase_EvgS-ArcB-TorS-like"/>
    <property type="match status" value="1"/>
</dbReference>
<dbReference type="CDD" id="cd17546">
    <property type="entry name" value="REC_hyHK_CKI1_RcsC-like"/>
    <property type="match status" value="1"/>
</dbReference>
<protein>
    <recommendedName>
        <fullName evidence="3">histidine kinase</fullName>
        <ecNumber evidence="3">2.7.13.3</ecNumber>
    </recommendedName>
</protein>
<evidence type="ECO:0000259" key="20">
    <source>
        <dbReference type="PROSITE" id="PS50894"/>
    </source>
</evidence>
<evidence type="ECO:0000256" key="6">
    <source>
        <dbReference type="ARBA" id="ARBA00022553"/>
    </source>
</evidence>
<keyword evidence="10" id="KW-0067">ATP-binding</keyword>
<dbReference type="Gene3D" id="3.40.50.2300">
    <property type="match status" value="1"/>
</dbReference>
<dbReference type="SUPFAM" id="SSF52172">
    <property type="entry name" value="CheY-like"/>
    <property type="match status" value="1"/>
</dbReference>
<dbReference type="Gene3D" id="1.25.40.10">
    <property type="entry name" value="Tetratricopeptide repeat domain"/>
    <property type="match status" value="2"/>
</dbReference>
<keyword evidence="17" id="KW-0732">Signal</keyword>
<dbReference type="SMART" id="SM00388">
    <property type="entry name" value="HisKA"/>
    <property type="match status" value="1"/>
</dbReference>
<dbReference type="InterPro" id="IPR019734">
    <property type="entry name" value="TPR_rpt"/>
</dbReference>
<feature type="chain" id="PRO_5024342792" description="histidine kinase" evidence="17">
    <location>
        <begin position="23"/>
        <end position="958"/>
    </location>
</feature>
<dbReference type="InterPro" id="IPR011990">
    <property type="entry name" value="TPR-like_helical_dom_sf"/>
</dbReference>
<feature type="transmembrane region" description="Helical" evidence="16">
    <location>
        <begin position="428"/>
        <end position="447"/>
    </location>
</feature>
<evidence type="ECO:0000313" key="21">
    <source>
        <dbReference type="EMBL" id="TLU65152.1"/>
    </source>
</evidence>
<dbReference type="Gene3D" id="3.30.565.10">
    <property type="entry name" value="Histidine kinase-like ATPase, C-terminal domain"/>
    <property type="match status" value="1"/>
</dbReference>
<dbReference type="Gene3D" id="1.10.287.130">
    <property type="match status" value="1"/>
</dbReference>
<evidence type="ECO:0000256" key="9">
    <source>
        <dbReference type="ARBA" id="ARBA00022777"/>
    </source>
</evidence>
<dbReference type="GO" id="GO:0000155">
    <property type="term" value="F:phosphorelay sensor kinase activity"/>
    <property type="evidence" value="ECO:0007669"/>
    <property type="project" value="InterPro"/>
</dbReference>
<keyword evidence="4" id="KW-1003">Cell membrane</keyword>
<reference evidence="21 22" key="1">
    <citation type="submission" date="2019-05" db="EMBL/GenBank/DDBJ databases">
        <title>Genome sequences of Thalassotalea litorea 1K03283.</title>
        <authorList>
            <person name="Zhang D."/>
        </authorList>
    </citation>
    <scope>NUCLEOTIDE SEQUENCE [LARGE SCALE GENOMIC DNA]</scope>
    <source>
        <strain evidence="21 22">MCCC 1K03283</strain>
    </source>
</reference>
<dbReference type="PRINTS" id="PR00344">
    <property type="entry name" value="BCTRLSENSOR"/>
</dbReference>
<evidence type="ECO:0000256" key="1">
    <source>
        <dbReference type="ARBA" id="ARBA00000085"/>
    </source>
</evidence>
<keyword evidence="13 16" id="KW-0472">Membrane</keyword>
<dbReference type="SUPFAM" id="SSF47384">
    <property type="entry name" value="Homodimeric domain of signal transducing histidine kinase"/>
    <property type="match status" value="1"/>
</dbReference>
<dbReference type="SUPFAM" id="SSF47226">
    <property type="entry name" value="Histidine-containing phosphotransfer domain, HPT domain"/>
    <property type="match status" value="1"/>
</dbReference>
<dbReference type="PROSITE" id="PS50110">
    <property type="entry name" value="RESPONSE_REGULATORY"/>
    <property type="match status" value="1"/>
</dbReference>
<evidence type="ECO:0000313" key="22">
    <source>
        <dbReference type="Proteomes" id="UP000307790"/>
    </source>
</evidence>
<sequence length="958" mass="107868">MTLSLRLFLCAFLVLVLPQVIAFEEQQPSNPQSSQQSSLAQQLARIAAEKNVQQGLEKYQSLLNQGDLSDAERLEVMRSKALYTFQSDELQQAIVIYGQAKIIAEALNDQRQLAEIEKMLGVMRYFRGDNQQALSHYKQSLLYYVTQGEALQQAHLLNNIALANAAMGNYEVALNAYEQAEPLYSLYGSTGDQIDVRFNIAGLYVHLFRYDVAIESFLEVKKYREQTQDLDGLALVHSDLGIAYKYAGNFELAEKFQLLAFHYYQEQQLGYHLATQGVNLAGLYNQFEQFDKTRFYAELAVEYGTKHEHYGALAASYYELAVADYVSSAHDKACVNLDKAKALAIKVADQDLLDDISQLRALTHAATGKYILALQEQSAFTQEIDQRSNQEMNEKLAEFETQQLKQRISHLEAQEKLSQLEFDKANQARNFIVFILIFITVILLLLMQKKRSKQAKLELESMVNSRTEELLETTRKLEDANRIKNQFLANVTHEIRTPLSVVIGNTEALLNNEVQAQEQYRCYQHLHSNSLYLLEIVNDILDLSKIEANQIQLSPKPIELGTLFGELNAMFEEQARNKGLVFQVNLNLPEKKIINIDAMRFNQILINLCSNAVKFTSHGNVTVDVSLLDNQLIIKVSDTGIGMDSVQVEQVFGCFVQGDNSISRRFGGSGLGLYLVSNLCKLMGATIDVSSKPGQGSIFSVAIPVSSTKHDDPSQAMTASIHTQTAYQFSGRVLVAEDHPENRALIRLYLQRLGLTVETVADGQQALHWLQEHEVDVVLMDIQMPNLDGFSALTRLIKSGFDKPVFAFTANAMAHEIEHYLNVGFTGYIEKPLNRENIVETLKQHLPFEAEHVAPTVPKETVNQDDQVEILATSFIVSAKGDLSAICRADEAQDWLYMSELCHKLSGAAQMFNFSKLADISRQLELCLLNRRFDQKRALLLALKMEVVKLNETSSAES</sequence>
<dbReference type="SMART" id="SM00028">
    <property type="entry name" value="TPR"/>
    <property type="match status" value="4"/>
</dbReference>
<dbReference type="InterPro" id="IPR005467">
    <property type="entry name" value="His_kinase_dom"/>
</dbReference>
<feature type="modified residue" description="Phosphohistidine" evidence="14">
    <location>
        <position position="903"/>
    </location>
</feature>
<dbReference type="Pfam" id="PF00512">
    <property type="entry name" value="HisKA"/>
    <property type="match status" value="1"/>
</dbReference>
<dbReference type="InterPro" id="IPR004358">
    <property type="entry name" value="Sig_transdc_His_kin-like_C"/>
</dbReference>
<dbReference type="CDD" id="cd00082">
    <property type="entry name" value="HisKA"/>
    <property type="match status" value="1"/>
</dbReference>
<evidence type="ECO:0000256" key="11">
    <source>
        <dbReference type="ARBA" id="ARBA00022989"/>
    </source>
</evidence>
<dbReference type="Pfam" id="PF01627">
    <property type="entry name" value="Hpt"/>
    <property type="match status" value="1"/>
</dbReference>
<feature type="modified residue" description="4-aspartylphosphate" evidence="15">
    <location>
        <position position="781"/>
    </location>
</feature>
<dbReference type="InterPro" id="IPR011006">
    <property type="entry name" value="CheY-like_superfamily"/>
</dbReference>
<evidence type="ECO:0000256" key="13">
    <source>
        <dbReference type="ARBA" id="ARBA00023136"/>
    </source>
</evidence>
<dbReference type="FunFam" id="3.30.565.10:FF:000010">
    <property type="entry name" value="Sensor histidine kinase RcsC"/>
    <property type="match status" value="1"/>
</dbReference>
<comment type="caution">
    <text evidence="21">The sequence shown here is derived from an EMBL/GenBank/DDBJ whole genome shotgun (WGS) entry which is preliminary data.</text>
</comment>
<keyword evidence="7" id="KW-0808">Transferase</keyword>
<dbReference type="Pfam" id="PF02518">
    <property type="entry name" value="HATPase_c"/>
    <property type="match status" value="1"/>
</dbReference>
<dbReference type="InterPro" id="IPR036097">
    <property type="entry name" value="HisK_dim/P_sf"/>
</dbReference>
<dbReference type="OrthoDB" id="9810730at2"/>
<dbReference type="PROSITE" id="PS50894">
    <property type="entry name" value="HPT"/>
    <property type="match status" value="1"/>
</dbReference>
<evidence type="ECO:0000256" key="14">
    <source>
        <dbReference type="PROSITE-ProRule" id="PRU00110"/>
    </source>
</evidence>
<dbReference type="SUPFAM" id="SSF55874">
    <property type="entry name" value="ATPase domain of HSP90 chaperone/DNA topoisomerase II/histidine kinase"/>
    <property type="match status" value="1"/>
</dbReference>
<evidence type="ECO:0000256" key="4">
    <source>
        <dbReference type="ARBA" id="ARBA00022475"/>
    </source>
</evidence>
<evidence type="ECO:0000256" key="15">
    <source>
        <dbReference type="PROSITE-ProRule" id="PRU00169"/>
    </source>
</evidence>
<dbReference type="EC" id="2.7.13.3" evidence="3"/>
<evidence type="ECO:0000256" key="5">
    <source>
        <dbReference type="ARBA" id="ARBA00022519"/>
    </source>
</evidence>
<evidence type="ECO:0000256" key="8">
    <source>
        <dbReference type="ARBA" id="ARBA00022692"/>
    </source>
</evidence>
<evidence type="ECO:0000256" key="12">
    <source>
        <dbReference type="ARBA" id="ARBA00023012"/>
    </source>
</evidence>
<comment type="catalytic activity">
    <reaction evidence="1">
        <text>ATP + protein L-histidine = ADP + protein N-phospho-L-histidine.</text>
        <dbReference type="EC" id="2.7.13.3"/>
    </reaction>
</comment>
<dbReference type="InterPro" id="IPR036641">
    <property type="entry name" value="HPT_dom_sf"/>
</dbReference>
<dbReference type="InterPro" id="IPR003661">
    <property type="entry name" value="HisK_dim/P_dom"/>
</dbReference>
<keyword evidence="22" id="KW-1185">Reference proteome</keyword>
<evidence type="ECO:0000256" key="3">
    <source>
        <dbReference type="ARBA" id="ARBA00012438"/>
    </source>
</evidence>
<dbReference type="Proteomes" id="UP000307790">
    <property type="component" value="Unassembled WGS sequence"/>
</dbReference>
<dbReference type="EMBL" id="VCBC01000008">
    <property type="protein sequence ID" value="TLU65152.1"/>
    <property type="molecule type" value="Genomic_DNA"/>
</dbReference>
<dbReference type="PANTHER" id="PTHR43047">
    <property type="entry name" value="TWO-COMPONENT HISTIDINE PROTEIN KINASE"/>
    <property type="match status" value="1"/>
</dbReference>
<evidence type="ECO:0000256" key="17">
    <source>
        <dbReference type="SAM" id="SignalP"/>
    </source>
</evidence>
<dbReference type="InterPro" id="IPR036890">
    <property type="entry name" value="HATPase_C_sf"/>
</dbReference>
<keyword evidence="11 16" id="KW-1133">Transmembrane helix</keyword>
<evidence type="ECO:0000256" key="16">
    <source>
        <dbReference type="SAM" id="Phobius"/>
    </source>
</evidence>
<dbReference type="InterPro" id="IPR008207">
    <property type="entry name" value="Sig_transdc_His_kin_Hpt_dom"/>
</dbReference>
<dbReference type="SMART" id="SM00448">
    <property type="entry name" value="REC"/>
    <property type="match status" value="1"/>
</dbReference>
<comment type="subcellular location">
    <subcellularLocation>
        <location evidence="2">Cell inner membrane</location>
        <topology evidence="2">Multi-pass membrane protein</topology>
    </subcellularLocation>
</comment>
<dbReference type="Gene3D" id="1.20.120.160">
    <property type="entry name" value="HPT domain"/>
    <property type="match status" value="1"/>
</dbReference>
<dbReference type="Pfam" id="PF13424">
    <property type="entry name" value="TPR_12"/>
    <property type="match status" value="1"/>
</dbReference>
<dbReference type="Pfam" id="PF00072">
    <property type="entry name" value="Response_reg"/>
    <property type="match status" value="1"/>
</dbReference>
<feature type="domain" description="HPt" evidence="20">
    <location>
        <begin position="864"/>
        <end position="958"/>
    </location>
</feature>
<evidence type="ECO:0000259" key="18">
    <source>
        <dbReference type="PROSITE" id="PS50109"/>
    </source>
</evidence>
<dbReference type="AlphaFoldDB" id="A0A5R9IIN0"/>
<feature type="domain" description="Response regulatory" evidence="19">
    <location>
        <begin position="732"/>
        <end position="846"/>
    </location>
</feature>
<keyword evidence="10" id="KW-0547">Nucleotide-binding</keyword>
<keyword evidence="9" id="KW-0418">Kinase</keyword>
<dbReference type="InterPro" id="IPR003594">
    <property type="entry name" value="HATPase_dom"/>
</dbReference>
<keyword evidence="12" id="KW-0902">Two-component regulatory system</keyword>
<feature type="signal peptide" evidence="17">
    <location>
        <begin position="1"/>
        <end position="22"/>
    </location>
</feature>
<gene>
    <name evidence="21" type="ORF">FE810_09530</name>
</gene>
<accession>A0A5R9IIN0</accession>
<evidence type="ECO:0000256" key="7">
    <source>
        <dbReference type="ARBA" id="ARBA00022679"/>
    </source>
</evidence>
<keyword evidence="5" id="KW-0997">Cell inner membrane</keyword>
<dbReference type="InterPro" id="IPR001789">
    <property type="entry name" value="Sig_transdc_resp-reg_receiver"/>
</dbReference>